<dbReference type="RefSeq" id="XP_002774892.1">
    <property type="nucleotide sequence ID" value="XM_002774846.1"/>
</dbReference>
<keyword evidence="2" id="KW-1185">Reference proteome</keyword>
<dbReference type="GeneID" id="9056415"/>
<organism evidence="2">
    <name type="scientific">Perkinsus marinus (strain ATCC 50983 / TXsc)</name>
    <dbReference type="NCBI Taxonomy" id="423536"/>
    <lineage>
        <taxon>Eukaryota</taxon>
        <taxon>Sar</taxon>
        <taxon>Alveolata</taxon>
        <taxon>Perkinsozoa</taxon>
        <taxon>Perkinsea</taxon>
        <taxon>Perkinsida</taxon>
        <taxon>Perkinsidae</taxon>
        <taxon>Perkinsus</taxon>
    </lineage>
</organism>
<name>C5L960_PERM5</name>
<protein>
    <submittedName>
        <fullName evidence="1">Uncharacterized protein</fullName>
    </submittedName>
</protein>
<accession>C5L960</accession>
<dbReference type="EMBL" id="GG680370">
    <property type="protein sequence ID" value="EER06708.1"/>
    <property type="molecule type" value="Genomic_DNA"/>
</dbReference>
<gene>
    <name evidence="1" type="ORF">Pmar_PMAR007425</name>
</gene>
<sequence>MSGVLIFKHGNGVREKLLARNAVSEKEEETVCLWPLFQRRKSGRSGQSLSSSLIRSE</sequence>
<dbReference type="InParanoid" id="C5L960"/>
<dbReference type="AlphaFoldDB" id="C5L960"/>
<dbReference type="Proteomes" id="UP000007800">
    <property type="component" value="Unassembled WGS sequence"/>
</dbReference>
<proteinExistence type="predicted"/>
<evidence type="ECO:0000313" key="2">
    <source>
        <dbReference type="Proteomes" id="UP000007800"/>
    </source>
</evidence>
<dbReference type="OrthoDB" id="416555at2759"/>
<evidence type="ECO:0000313" key="1">
    <source>
        <dbReference type="EMBL" id="EER06708.1"/>
    </source>
</evidence>
<reference evidence="1 2" key="1">
    <citation type="submission" date="2008-07" db="EMBL/GenBank/DDBJ databases">
        <authorList>
            <person name="El-Sayed N."/>
            <person name="Caler E."/>
            <person name="Inman J."/>
            <person name="Amedeo P."/>
            <person name="Hass B."/>
            <person name="Wortman J."/>
        </authorList>
    </citation>
    <scope>NUCLEOTIDE SEQUENCE [LARGE SCALE GENOMIC DNA]</scope>
    <source>
        <strain evidence="2">ATCC 50983 / TXsc</strain>
    </source>
</reference>